<dbReference type="InParanoid" id="A0A3Q7IY81"/>
<feature type="region of interest" description="Disordered" evidence="1">
    <location>
        <begin position="60"/>
        <end position="79"/>
    </location>
</feature>
<reference evidence="2" key="2">
    <citation type="submission" date="2019-01" db="UniProtKB">
        <authorList>
            <consortium name="EnsemblPlants"/>
        </authorList>
    </citation>
    <scope>IDENTIFICATION</scope>
    <source>
        <strain evidence="2">cv. Heinz 1706</strain>
    </source>
</reference>
<dbReference type="EnsemblPlants" id="Solyc11g065625.1.1">
    <property type="protein sequence ID" value="Solyc11g065625.1.1"/>
    <property type="gene ID" value="Solyc11g065625.1"/>
</dbReference>
<sequence>MSGIPRSASVIARGQSGKAGHAIAVRLRGSTNLGSVPQKSCQSTVKTTKQTTVSLTELFEDMGKSQKEHNLMAQPDEEK</sequence>
<dbReference type="Proteomes" id="UP000004994">
    <property type="component" value="Chromosome 11"/>
</dbReference>
<name>A0A3Q7IY81_SOLLC</name>
<organism evidence="2">
    <name type="scientific">Solanum lycopersicum</name>
    <name type="common">Tomato</name>
    <name type="synonym">Lycopersicon esculentum</name>
    <dbReference type="NCBI Taxonomy" id="4081"/>
    <lineage>
        <taxon>Eukaryota</taxon>
        <taxon>Viridiplantae</taxon>
        <taxon>Streptophyta</taxon>
        <taxon>Embryophyta</taxon>
        <taxon>Tracheophyta</taxon>
        <taxon>Spermatophyta</taxon>
        <taxon>Magnoliopsida</taxon>
        <taxon>eudicotyledons</taxon>
        <taxon>Gunneridae</taxon>
        <taxon>Pentapetalae</taxon>
        <taxon>asterids</taxon>
        <taxon>lamiids</taxon>
        <taxon>Solanales</taxon>
        <taxon>Solanaceae</taxon>
        <taxon>Solanoideae</taxon>
        <taxon>Solaneae</taxon>
        <taxon>Solanum</taxon>
        <taxon>Solanum subgen. Lycopersicon</taxon>
    </lineage>
</organism>
<dbReference type="Gramene" id="Solyc11g065625.1.1">
    <property type="protein sequence ID" value="Solyc11g065625.1.1"/>
    <property type="gene ID" value="Solyc11g065625.1"/>
</dbReference>
<accession>A0A3Q7IY81</accession>
<reference evidence="2" key="1">
    <citation type="journal article" date="2012" name="Nature">
        <title>The tomato genome sequence provides insights into fleshy fruit evolution.</title>
        <authorList>
            <consortium name="Tomato Genome Consortium"/>
        </authorList>
    </citation>
    <scope>NUCLEOTIDE SEQUENCE [LARGE SCALE GENOMIC DNA]</scope>
    <source>
        <strain evidence="2">cv. Heinz 1706</strain>
    </source>
</reference>
<proteinExistence type="predicted"/>
<evidence type="ECO:0000256" key="1">
    <source>
        <dbReference type="SAM" id="MobiDB-lite"/>
    </source>
</evidence>
<evidence type="ECO:0000313" key="2">
    <source>
        <dbReference type="EnsemblPlants" id="Solyc11g065625.1.1"/>
    </source>
</evidence>
<dbReference type="AlphaFoldDB" id="A0A3Q7IY81"/>
<feature type="compositionally biased region" description="Basic and acidic residues" evidence="1">
    <location>
        <begin position="61"/>
        <end position="70"/>
    </location>
</feature>
<protein>
    <submittedName>
        <fullName evidence="2">Uncharacterized protein</fullName>
    </submittedName>
</protein>
<evidence type="ECO:0000313" key="3">
    <source>
        <dbReference type="Proteomes" id="UP000004994"/>
    </source>
</evidence>
<keyword evidence="3" id="KW-1185">Reference proteome</keyword>